<dbReference type="PATRIC" id="fig|471514.4.peg.141"/>
<feature type="transmembrane region" description="Helical" evidence="6">
    <location>
        <begin position="48"/>
        <end position="72"/>
    </location>
</feature>
<protein>
    <recommendedName>
        <fullName evidence="7">Ferric oxidoreductase domain-containing protein</fullName>
    </recommendedName>
</protein>
<evidence type="ECO:0000256" key="2">
    <source>
        <dbReference type="ARBA" id="ARBA00022692"/>
    </source>
</evidence>
<feature type="transmembrane region" description="Helical" evidence="6">
    <location>
        <begin position="9"/>
        <end position="28"/>
    </location>
</feature>
<evidence type="ECO:0000256" key="6">
    <source>
        <dbReference type="SAM" id="Phobius"/>
    </source>
</evidence>
<dbReference type="Pfam" id="PF01794">
    <property type="entry name" value="Ferric_reduct"/>
    <property type="match status" value="1"/>
</dbReference>
<keyword evidence="4 6" id="KW-0472">Membrane</keyword>
<dbReference type="AlphaFoldDB" id="A0A0P9D0H5"/>
<feature type="transmembrane region" description="Helical" evidence="6">
    <location>
        <begin position="163"/>
        <end position="181"/>
    </location>
</feature>
<evidence type="ECO:0000313" key="9">
    <source>
        <dbReference type="Proteomes" id="UP000050482"/>
    </source>
</evidence>
<dbReference type="EMBL" id="LJCO01000008">
    <property type="protein sequence ID" value="KPV45528.1"/>
    <property type="molecule type" value="Genomic_DNA"/>
</dbReference>
<dbReference type="OrthoDB" id="6656329at2"/>
<evidence type="ECO:0000256" key="5">
    <source>
        <dbReference type="SAM" id="MobiDB-lite"/>
    </source>
</evidence>
<evidence type="ECO:0000259" key="7">
    <source>
        <dbReference type="Pfam" id="PF01794"/>
    </source>
</evidence>
<name>A0A0P9D0H5_9BACL</name>
<feature type="domain" description="Ferric oxidoreductase" evidence="7">
    <location>
        <begin position="55"/>
        <end position="176"/>
    </location>
</feature>
<organism evidence="8 9">
    <name type="scientific">Alicyclobacillus ferrooxydans</name>
    <dbReference type="NCBI Taxonomy" id="471514"/>
    <lineage>
        <taxon>Bacteria</taxon>
        <taxon>Bacillati</taxon>
        <taxon>Bacillota</taxon>
        <taxon>Bacilli</taxon>
        <taxon>Bacillales</taxon>
        <taxon>Alicyclobacillaceae</taxon>
        <taxon>Alicyclobacillus</taxon>
    </lineage>
</organism>
<accession>A0A0P9D0H5</accession>
<dbReference type="RefSeq" id="WP_054967287.1">
    <property type="nucleotide sequence ID" value="NZ_LJCO01000008.1"/>
</dbReference>
<feature type="transmembrane region" description="Helical" evidence="6">
    <location>
        <begin position="131"/>
        <end position="151"/>
    </location>
</feature>
<dbReference type="Proteomes" id="UP000050482">
    <property type="component" value="Unassembled WGS sequence"/>
</dbReference>
<keyword evidence="3 6" id="KW-1133">Transmembrane helix</keyword>
<sequence>MSNRKRNTIWVWVGVWLAAILAIILGLSRMSVQHTGQSVFQFSKMTPWLIARAGGVTALVLLTVLVCFGMILSSAPNKQSWRLTRYLLPWHRYLALFMLFFLGLHIVTIAIDPFAKVGVIGALIPGLSSYRTVPVAIGTISFFALLLVAVTARFPRVLPNNRWLTVHRVSLYTFVAAWSHGALTGADTPSIRWLYIVTGLCVAASVFVRYWIVYQRGRRTNVQRRAEQSLQQTPASRSQAHAASARTNIAD</sequence>
<evidence type="ECO:0000256" key="1">
    <source>
        <dbReference type="ARBA" id="ARBA00004141"/>
    </source>
</evidence>
<feature type="transmembrane region" description="Helical" evidence="6">
    <location>
        <begin position="193"/>
        <end position="214"/>
    </location>
</feature>
<keyword evidence="2 6" id="KW-0812">Transmembrane</keyword>
<dbReference type="GO" id="GO:0016020">
    <property type="term" value="C:membrane"/>
    <property type="evidence" value="ECO:0007669"/>
    <property type="project" value="UniProtKB-SubCell"/>
</dbReference>
<dbReference type="STRING" id="471514.AN477_00825"/>
<proteinExistence type="predicted"/>
<gene>
    <name evidence="8" type="ORF">AN477_00825</name>
</gene>
<feature type="region of interest" description="Disordered" evidence="5">
    <location>
        <begin position="227"/>
        <end position="251"/>
    </location>
</feature>
<keyword evidence="9" id="KW-1185">Reference proteome</keyword>
<evidence type="ECO:0000256" key="3">
    <source>
        <dbReference type="ARBA" id="ARBA00022989"/>
    </source>
</evidence>
<evidence type="ECO:0000313" key="8">
    <source>
        <dbReference type="EMBL" id="KPV45528.1"/>
    </source>
</evidence>
<evidence type="ECO:0000256" key="4">
    <source>
        <dbReference type="ARBA" id="ARBA00023136"/>
    </source>
</evidence>
<feature type="transmembrane region" description="Helical" evidence="6">
    <location>
        <begin position="93"/>
        <end position="111"/>
    </location>
</feature>
<comment type="caution">
    <text evidence="8">The sequence shown here is derived from an EMBL/GenBank/DDBJ whole genome shotgun (WGS) entry which is preliminary data.</text>
</comment>
<feature type="compositionally biased region" description="Low complexity" evidence="5">
    <location>
        <begin position="235"/>
        <end position="251"/>
    </location>
</feature>
<reference evidence="8 9" key="1">
    <citation type="submission" date="2015-09" db="EMBL/GenBank/DDBJ databases">
        <title>Draft genome sequence of Alicyclobacillus ferrooxydans DSM 22381.</title>
        <authorList>
            <person name="Hemp J."/>
        </authorList>
    </citation>
    <scope>NUCLEOTIDE SEQUENCE [LARGE SCALE GENOMIC DNA]</scope>
    <source>
        <strain evidence="8 9">TC-34</strain>
    </source>
</reference>
<comment type="subcellular location">
    <subcellularLocation>
        <location evidence="1">Membrane</location>
        <topology evidence="1">Multi-pass membrane protein</topology>
    </subcellularLocation>
</comment>
<dbReference type="InterPro" id="IPR013130">
    <property type="entry name" value="Fe3_Rdtase_TM_dom"/>
</dbReference>